<evidence type="ECO:0000256" key="1">
    <source>
        <dbReference type="SAM" id="Phobius"/>
    </source>
</evidence>
<dbReference type="Proteomes" id="UP001565283">
    <property type="component" value="Unassembled WGS sequence"/>
</dbReference>
<feature type="domain" description="VanZ-like" evidence="2">
    <location>
        <begin position="72"/>
        <end position="173"/>
    </location>
</feature>
<feature type="transmembrane region" description="Helical" evidence="1">
    <location>
        <begin position="105"/>
        <end position="122"/>
    </location>
</feature>
<keyword evidence="1" id="KW-0812">Transmembrane</keyword>
<dbReference type="RefSeq" id="WP_369948193.1">
    <property type="nucleotide sequence ID" value="NZ_JBCLSH010000011.1"/>
</dbReference>
<keyword evidence="1" id="KW-0472">Membrane</keyword>
<feature type="transmembrane region" description="Helical" evidence="1">
    <location>
        <begin position="129"/>
        <end position="150"/>
    </location>
</feature>
<sequence>MKKIVSFFILLVLTFTLYMFSPVQLYAKLFIPLAPWLGTLILAFLSAYFFTVALWAWREKKIHKANVLAFYILYFVFLIYTLYFRNGFYGLNLNPLNVFDQGQDLLIVLLNLILFVPVGFLLKPKWQHLLLMAFIIFLIECLQYLLKVGFADINDWLSNLLSVGLGLYLKIIFQKRKIEIL</sequence>
<evidence type="ECO:0000313" key="4">
    <source>
        <dbReference type="Proteomes" id="UP001565283"/>
    </source>
</evidence>
<dbReference type="EMBL" id="JBCLSH010000011">
    <property type="protein sequence ID" value="MEY8443544.1"/>
    <property type="molecule type" value="Genomic_DNA"/>
</dbReference>
<feature type="transmembrane region" description="Helical" evidence="1">
    <location>
        <begin position="68"/>
        <end position="85"/>
    </location>
</feature>
<proteinExistence type="predicted"/>
<reference evidence="3 4" key="1">
    <citation type="submission" date="2024-03" db="EMBL/GenBank/DDBJ databases">
        <title>Mouse gut bacterial collection (mGBC) of GemPharmatech.</title>
        <authorList>
            <person name="He Y."/>
            <person name="Dong L."/>
            <person name="Wu D."/>
            <person name="Gao X."/>
            <person name="Lin Z."/>
        </authorList>
    </citation>
    <scope>NUCLEOTIDE SEQUENCE [LARGE SCALE GENOMIC DNA]</scope>
    <source>
        <strain evidence="3 4">61-15</strain>
    </source>
</reference>
<keyword evidence="4" id="KW-1185">Reference proteome</keyword>
<evidence type="ECO:0000313" key="3">
    <source>
        <dbReference type="EMBL" id="MEY8443544.1"/>
    </source>
</evidence>
<feature type="transmembrane region" description="Helical" evidence="1">
    <location>
        <begin position="156"/>
        <end position="173"/>
    </location>
</feature>
<keyword evidence="1" id="KW-1133">Transmembrane helix</keyword>
<feature type="transmembrane region" description="Helical" evidence="1">
    <location>
        <begin position="37"/>
        <end position="56"/>
    </location>
</feature>
<organism evidence="3 4">
    <name type="scientific">Lactococcus ileimucosae</name>
    <dbReference type="NCBI Taxonomy" id="2941329"/>
    <lineage>
        <taxon>Bacteria</taxon>
        <taxon>Bacillati</taxon>
        <taxon>Bacillota</taxon>
        <taxon>Bacilli</taxon>
        <taxon>Lactobacillales</taxon>
        <taxon>Streptococcaceae</taxon>
        <taxon>Lactococcus</taxon>
    </lineage>
</organism>
<accession>A0ABV4D1Z9</accession>
<evidence type="ECO:0000259" key="2">
    <source>
        <dbReference type="Pfam" id="PF04892"/>
    </source>
</evidence>
<comment type="caution">
    <text evidence="3">The sequence shown here is derived from an EMBL/GenBank/DDBJ whole genome shotgun (WGS) entry which is preliminary data.</text>
</comment>
<dbReference type="Pfam" id="PF04892">
    <property type="entry name" value="VanZ"/>
    <property type="match status" value="1"/>
</dbReference>
<dbReference type="InterPro" id="IPR006976">
    <property type="entry name" value="VanZ-like"/>
</dbReference>
<protein>
    <submittedName>
        <fullName evidence="3">VanZ family protein</fullName>
    </submittedName>
</protein>
<gene>
    <name evidence="3" type="ORF">AALA52_04705</name>
</gene>
<name>A0ABV4D1Z9_9LACT</name>